<name>A0A2P2ITP4_RHIMU</name>
<dbReference type="EMBL" id="GGEC01004091">
    <property type="protein sequence ID" value="MBW84574.1"/>
    <property type="molecule type" value="Transcribed_RNA"/>
</dbReference>
<protein>
    <submittedName>
        <fullName evidence="1">Uncharacterized protein</fullName>
    </submittedName>
</protein>
<reference evidence="1" key="1">
    <citation type="submission" date="2018-02" db="EMBL/GenBank/DDBJ databases">
        <title>Rhizophora mucronata_Transcriptome.</title>
        <authorList>
            <person name="Meera S.P."/>
            <person name="Sreeshan A."/>
            <person name="Augustine A."/>
        </authorList>
    </citation>
    <scope>NUCLEOTIDE SEQUENCE</scope>
    <source>
        <tissue evidence="1">Leaf</tissue>
    </source>
</reference>
<evidence type="ECO:0000313" key="1">
    <source>
        <dbReference type="EMBL" id="MBW84574.1"/>
    </source>
</evidence>
<proteinExistence type="predicted"/>
<accession>A0A2P2ITP4</accession>
<dbReference type="AlphaFoldDB" id="A0A2P2ITP4"/>
<organism evidence="1">
    <name type="scientific">Rhizophora mucronata</name>
    <name type="common">Asiatic mangrove</name>
    <dbReference type="NCBI Taxonomy" id="61149"/>
    <lineage>
        <taxon>Eukaryota</taxon>
        <taxon>Viridiplantae</taxon>
        <taxon>Streptophyta</taxon>
        <taxon>Embryophyta</taxon>
        <taxon>Tracheophyta</taxon>
        <taxon>Spermatophyta</taxon>
        <taxon>Magnoliopsida</taxon>
        <taxon>eudicotyledons</taxon>
        <taxon>Gunneridae</taxon>
        <taxon>Pentapetalae</taxon>
        <taxon>rosids</taxon>
        <taxon>fabids</taxon>
        <taxon>Malpighiales</taxon>
        <taxon>Rhizophoraceae</taxon>
        <taxon>Rhizophora</taxon>
    </lineage>
</organism>
<sequence length="40" mass="4674">MVKYRNFLLVCSLCQLPLQIINFKIFAFLGPPSKRLKFVS</sequence>